<sequence>MKSSVGILSCPSLLAERRVVIRRLGIWPAVFALVGLLLFTGTIAWLGWGDVIRALERISLPGFIAYLGVQMVIIAGLALAWRLLLRRRYGGSFLLLYWGRMVRDSAGEFLPFSHVGGFVIGGRAIALGGVAFADAAASTLADVTLEFLAELVFVGIGVILLVALVPDSALVLPMSIGLAMALVAGLSFLLMQKGMSRLFSGLAMRIAGQSADAASIGIQRLQSALDTIYARRGRLIAAGAMHLLCWFGTGVASFVAFRALGQNISLRDALAIEALLHAILSTGFFVPGRLGVQEAAYTLLGAVFGIPPDIALSVSLLRRARDLLIAVPVLLAWQGIEARRLQPVSGDLG</sequence>
<keyword evidence="2" id="KW-1003">Cell membrane</keyword>
<gene>
    <name evidence="7" type="ordered locus">Acry_0122</name>
</gene>
<comment type="subcellular location">
    <subcellularLocation>
        <location evidence="1">Cell membrane</location>
        <topology evidence="1">Multi-pass membrane protein</topology>
    </subcellularLocation>
</comment>
<dbReference type="PANTHER" id="PTHR39087">
    <property type="entry name" value="UPF0104 MEMBRANE PROTEIN MJ1595"/>
    <property type="match status" value="1"/>
</dbReference>
<evidence type="ECO:0000256" key="5">
    <source>
        <dbReference type="ARBA" id="ARBA00023136"/>
    </source>
</evidence>
<protein>
    <submittedName>
        <fullName evidence="7">Uncharacterized protein</fullName>
    </submittedName>
</protein>
<dbReference type="GO" id="GO:0005886">
    <property type="term" value="C:plasma membrane"/>
    <property type="evidence" value="ECO:0007669"/>
    <property type="project" value="UniProtKB-SubCell"/>
</dbReference>
<evidence type="ECO:0000256" key="1">
    <source>
        <dbReference type="ARBA" id="ARBA00004651"/>
    </source>
</evidence>
<dbReference type="Proteomes" id="UP000000245">
    <property type="component" value="Chromosome"/>
</dbReference>
<dbReference type="EMBL" id="CP000697">
    <property type="protein sequence ID" value="ABQ29350.1"/>
    <property type="molecule type" value="Genomic_DNA"/>
</dbReference>
<feature type="transmembrane region" description="Helical" evidence="6">
    <location>
        <begin position="269"/>
        <end position="290"/>
    </location>
</feature>
<evidence type="ECO:0000256" key="4">
    <source>
        <dbReference type="ARBA" id="ARBA00022989"/>
    </source>
</evidence>
<dbReference type="HOGENOM" id="CLU_052307_0_0_5"/>
<feature type="transmembrane region" description="Helical" evidence="6">
    <location>
        <begin position="109"/>
        <end position="133"/>
    </location>
</feature>
<dbReference type="KEGG" id="acr:Acry_0122"/>
<proteinExistence type="predicted"/>
<accession>A5FUR8</accession>
<reference evidence="7 8" key="1">
    <citation type="submission" date="2007-05" db="EMBL/GenBank/DDBJ databases">
        <title>Complete sequence of chromosome of Acidiphilium cryptum JF-5.</title>
        <authorList>
            <consortium name="US DOE Joint Genome Institute"/>
            <person name="Copeland A."/>
            <person name="Lucas S."/>
            <person name="Lapidus A."/>
            <person name="Barry K."/>
            <person name="Detter J.C."/>
            <person name="Glavina del Rio T."/>
            <person name="Hammon N."/>
            <person name="Israni S."/>
            <person name="Dalin E."/>
            <person name="Tice H."/>
            <person name="Pitluck S."/>
            <person name="Sims D."/>
            <person name="Brettin T."/>
            <person name="Bruce D."/>
            <person name="Han C."/>
            <person name="Schmutz J."/>
            <person name="Larimer F."/>
            <person name="Land M."/>
            <person name="Hauser L."/>
            <person name="Kyrpides N."/>
            <person name="Kim E."/>
            <person name="Magnuson T."/>
            <person name="Richardson P."/>
        </authorList>
    </citation>
    <scope>NUCLEOTIDE SEQUENCE [LARGE SCALE GENOMIC DNA]</scope>
    <source>
        <strain evidence="7 8">JF-5</strain>
    </source>
</reference>
<feature type="transmembrane region" description="Helical" evidence="6">
    <location>
        <begin position="145"/>
        <end position="164"/>
    </location>
</feature>
<feature type="transmembrane region" description="Helical" evidence="6">
    <location>
        <begin position="60"/>
        <end position="84"/>
    </location>
</feature>
<keyword evidence="3 6" id="KW-0812">Transmembrane</keyword>
<feature type="transmembrane region" description="Helical" evidence="6">
    <location>
        <begin position="25"/>
        <end position="48"/>
    </location>
</feature>
<feature type="transmembrane region" description="Helical" evidence="6">
    <location>
        <begin position="233"/>
        <end position="257"/>
    </location>
</feature>
<keyword evidence="5 6" id="KW-0472">Membrane</keyword>
<dbReference type="STRING" id="349163.Acry_0122"/>
<evidence type="ECO:0000256" key="3">
    <source>
        <dbReference type="ARBA" id="ARBA00022692"/>
    </source>
</evidence>
<dbReference type="PANTHER" id="PTHR39087:SF2">
    <property type="entry name" value="UPF0104 MEMBRANE PROTEIN MJ1595"/>
    <property type="match status" value="1"/>
</dbReference>
<evidence type="ECO:0000313" key="7">
    <source>
        <dbReference type="EMBL" id="ABQ29350.1"/>
    </source>
</evidence>
<dbReference type="NCBIfam" id="TIGR03476">
    <property type="entry name" value="HpnL"/>
    <property type="match status" value="1"/>
</dbReference>
<keyword evidence="4 6" id="KW-1133">Transmembrane helix</keyword>
<dbReference type="Pfam" id="PF03706">
    <property type="entry name" value="LPG_synthase_TM"/>
    <property type="match status" value="1"/>
</dbReference>
<dbReference type="InterPro" id="IPR022791">
    <property type="entry name" value="L-PG_synthase/AglD"/>
</dbReference>
<feature type="transmembrane region" description="Helical" evidence="6">
    <location>
        <begin position="296"/>
        <end position="317"/>
    </location>
</feature>
<keyword evidence="8" id="KW-1185">Reference proteome</keyword>
<evidence type="ECO:0000256" key="2">
    <source>
        <dbReference type="ARBA" id="ARBA00022475"/>
    </source>
</evidence>
<evidence type="ECO:0000256" key="6">
    <source>
        <dbReference type="SAM" id="Phobius"/>
    </source>
</evidence>
<dbReference type="AlphaFoldDB" id="A5FUR8"/>
<evidence type="ECO:0000313" key="8">
    <source>
        <dbReference type="Proteomes" id="UP000000245"/>
    </source>
</evidence>
<dbReference type="eggNOG" id="COG0392">
    <property type="taxonomic scope" value="Bacteria"/>
</dbReference>
<organism evidence="7 8">
    <name type="scientific">Acidiphilium cryptum (strain JF-5)</name>
    <dbReference type="NCBI Taxonomy" id="349163"/>
    <lineage>
        <taxon>Bacteria</taxon>
        <taxon>Pseudomonadati</taxon>
        <taxon>Pseudomonadota</taxon>
        <taxon>Alphaproteobacteria</taxon>
        <taxon>Acetobacterales</taxon>
        <taxon>Acidocellaceae</taxon>
        <taxon>Acidiphilium</taxon>
    </lineage>
</organism>
<name>A5FUR8_ACICJ</name>
<feature type="transmembrane region" description="Helical" evidence="6">
    <location>
        <begin position="170"/>
        <end position="190"/>
    </location>
</feature>